<evidence type="ECO:0000313" key="11">
    <source>
        <dbReference type="EMBL" id="SHJ21196.1"/>
    </source>
</evidence>
<dbReference type="InterPro" id="IPR006336">
    <property type="entry name" value="GCS2"/>
</dbReference>
<evidence type="ECO:0000256" key="1">
    <source>
        <dbReference type="ARBA" id="ARBA00005006"/>
    </source>
</evidence>
<dbReference type="RefSeq" id="WP_073168972.1">
    <property type="nucleotide sequence ID" value="NZ_FQZE01000013.1"/>
</dbReference>
<dbReference type="InterPro" id="IPR014746">
    <property type="entry name" value="Gln_synth/guanido_kin_cat_dom"/>
</dbReference>
<dbReference type="Proteomes" id="UP000184050">
    <property type="component" value="Unassembled WGS sequence"/>
</dbReference>
<keyword evidence="5" id="KW-0317">Glutathione biosynthesis</keyword>
<dbReference type="InterPro" id="IPR011556">
    <property type="entry name" value="Glut_cys_lig_pln_type"/>
</dbReference>
<proteinExistence type="inferred from homology"/>
<evidence type="ECO:0000256" key="6">
    <source>
        <dbReference type="ARBA" id="ARBA00022741"/>
    </source>
</evidence>
<keyword evidence="12" id="KW-1185">Reference proteome</keyword>
<gene>
    <name evidence="11" type="ORF">SAMN05444280_11379</name>
</gene>
<comment type="function">
    <text evidence="10">Catalyzes the synthesis of gamma-glutamylcysteine (gamma-GC).</text>
</comment>
<dbReference type="EMBL" id="FQZE01000013">
    <property type="protein sequence ID" value="SHJ21196.1"/>
    <property type="molecule type" value="Genomic_DNA"/>
</dbReference>
<evidence type="ECO:0000313" key="12">
    <source>
        <dbReference type="Proteomes" id="UP000184050"/>
    </source>
</evidence>
<comment type="subunit">
    <text evidence="3">Homodimer or monomer when oxidized or reduced, respectively.</text>
</comment>
<dbReference type="OrthoDB" id="9780152at2"/>
<evidence type="ECO:0000256" key="7">
    <source>
        <dbReference type="ARBA" id="ARBA00022840"/>
    </source>
</evidence>
<dbReference type="STRING" id="1168035.SAMN05444280_11379"/>
<keyword evidence="9" id="KW-1015">Disulfide bond</keyword>
<dbReference type="Gene3D" id="3.30.590.20">
    <property type="match status" value="1"/>
</dbReference>
<comment type="pathway">
    <text evidence="1">Sulfur metabolism; glutathione biosynthesis; glutathione from L-cysteine and L-glutamate: step 1/2.</text>
</comment>
<dbReference type="EC" id="6.3.2.2" evidence="10"/>
<evidence type="ECO:0000256" key="10">
    <source>
        <dbReference type="PIRNR" id="PIRNR017901"/>
    </source>
</evidence>
<dbReference type="GO" id="GO:0005524">
    <property type="term" value="F:ATP binding"/>
    <property type="evidence" value="ECO:0007669"/>
    <property type="project" value="UniProtKB-UniRule"/>
</dbReference>
<evidence type="ECO:0000256" key="5">
    <source>
        <dbReference type="ARBA" id="ARBA00022684"/>
    </source>
</evidence>
<comment type="similarity">
    <text evidence="2">Belongs to the carboxylate-amine ligase family. Glutamate--cysteine ligase type 2 subfamily.</text>
</comment>
<evidence type="ECO:0000256" key="4">
    <source>
        <dbReference type="ARBA" id="ARBA00022598"/>
    </source>
</evidence>
<comment type="catalytic activity">
    <reaction evidence="10">
        <text>L-cysteine + L-glutamate + ATP = gamma-L-glutamyl-L-cysteine + ADP + phosphate + H(+)</text>
        <dbReference type="Rhea" id="RHEA:13285"/>
        <dbReference type="ChEBI" id="CHEBI:15378"/>
        <dbReference type="ChEBI" id="CHEBI:29985"/>
        <dbReference type="ChEBI" id="CHEBI:30616"/>
        <dbReference type="ChEBI" id="CHEBI:35235"/>
        <dbReference type="ChEBI" id="CHEBI:43474"/>
        <dbReference type="ChEBI" id="CHEBI:58173"/>
        <dbReference type="ChEBI" id="CHEBI:456216"/>
        <dbReference type="EC" id="6.3.2.2"/>
    </reaction>
</comment>
<organism evidence="11 12">
    <name type="scientific">Tangfeifania diversioriginum</name>
    <dbReference type="NCBI Taxonomy" id="1168035"/>
    <lineage>
        <taxon>Bacteria</taxon>
        <taxon>Pseudomonadati</taxon>
        <taxon>Bacteroidota</taxon>
        <taxon>Bacteroidia</taxon>
        <taxon>Marinilabiliales</taxon>
        <taxon>Prolixibacteraceae</taxon>
        <taxon>Tangfeifania</taxon>
    </lineage>
</organism>
<evidence type="ECO:0000256" key="8">
    <source>
        <dbReference type="ARBA" id="ARBA00022946"/>
    </source>
</evidence>
<keyword evidence="4 10" id="KW-0436">Ligase</keyword>
<evidence type="ECO:0000256" key="9">
    <source>
        <dbReference type="ARBA" id="ARBA00023157"/>
    </source>
</evidence>
<evidence type="ECO:0000256" key="3">
    <source>
        <dbReference type="ARBA" id="ARBA00011153"/>
    </source>
</evidence>
<dbReference type="GO" id="GO:0004357">
    <property type="term" value="F:glutamate-cysteine ligase activity"/>
    <property type="evidence" value="ECO:0007669"/>
    <property type="project" value="UniProtKB-UniRule"/>
</dbReference>
<dbReference type="InterPro" id="IPR035434">
    <property type="entry name" value="GCL_bact_plant"/>
</dbReference>
<keyword evidence="6 10" id="KW-0547">Nucleotide-binding</keyword>
<keyword evidence="7 10" id="KW-0067">ATP-binding</keyword>
<keyword evidence="8" id="KW-0809">Transit peptide</keyword>
<name>A0A1M6HG50_9BACT</name>
<dbReference type="PANTHER" id="PTHR34378:SF1">
    <property type="entry name" value="GLUTAMATE--CYSTEINE LIGASE, CHLOROPLASTIC"/>
    <property type="match status" value="1"/>
</dbReference>
<dbReference type="NCBIfam" id="TIGR01436">
    <property type="entry name" value="glu_cys_lig_pln"/>
    <property type="match status" value="1"/>
</dbReference>
<dbReference type="SUPFAM" id="SSF55931">
    <property type="entry name" value="Glutamine synthetase/guanido kinase"/>
    <property type="match status" value="1"/>
</dbReference>
<evidence type="ECO:0000256" key="2">
    <source>
        <dbReference type="ARBA" id="ARBA00010253"/>
    </source>
</evidence>
<dbReference type="PIRSF" id="PIRSF017901">
    <property type="entry name" value="GCL"/>
    <property type="match status" value="1"/>
</dbReference>
<sequence>MPETEKPEITQKSQLIDYFELGCKSPGEWSIGTEHEKFLFHKKTAARVGYFEENGIRTIFNHLQQNAWQPVAEKKNVVGLKKNGASITLEPGGQVELSGSKLRTLQETFLETQQHYYELEEICERLNLFSLSLGVDPLSARSNVPWIPKTRYRYMKEYMPQKGKLGHEMMQNTASVQVNLDFSSEQDMIKKIRIAQALQPVATAIFANSPFSQGKPNGFLSYRAHVWDDTDPDRCGFLPFVFDEGFGFEYWVDYLLDVPMYFIQRGENYHSPSGMTFRDFLQGKYTLKPTLEDWDTHVATVFPDIRLKQFIEMRGADAGSVPHVTAVSALWTGLLYDAESLEESYELISTWNINELKEMRSRVPKDGLNAASGNLHAGKIAKQICRIAENGLKRRSELLGIGDESHFLEPVRKITTTGVTPAEMLLQLHEKKLSAGLDVSGWEKYQLQMLTDKTNNNR</sequence>
<accession>A0A1M6HG50</accession>
<comment type="similarity">
    <text evidence="10">Belongs to the glutamate--cysteine ligase type 2 family. EgtA subfamily.</text>
</comment>
<reference evidence="11 12" key="1">
    <citation type="submission" date="2016-11" db="EMBL/GenBank/DDBJ databases">
        <authorList>
            <person name="Jaros S."/>
            <person name="Januszkiewicz K."/>
            <person name="Wedrychowicz H."/>
        </authorList>
    </citation>
    <scope>NUCLEOTIDE SEQUENCE [LARGE SCALE GENOMIC DNA]</scope>
    <source>
        <strain evidence="11 12">DSM 27063</strain>
    </source>
</reference>
<dbReference type="PANTHER" id="PTHR34378">
    <property type="entry name" value="GLUTAMATE--CYSTEINE LIGASE, CHLOROPLASTIC"/>
    <property type="match status" value="1"/>
</dbReference>
<dbReference type="AlphaFoldDB" id="A0A1M6HG50"/>
<protein>
    <recommendedName>
        <fullName evidence="10">Glutamate--cysteine ligase</fullName>
        <ecNumber evidence="10">6.3.2.2</ecNumber>
    </recommendedName>
</protein>
<dbReference type="GO" id="GO:0006750">
    <property type="term" value="P:glutathione biosynthetic process"/>
    <property type="evidence" value="ECO:0007669"/>
    <property type="project" value="UniProtKB-UniRule"/>
</dbReference>
<dbReference type="Pfam" id="PF04107">
    <property type="entry name" value="GCS2"/>
    <property type="match status" value="1"/>
</dbReference>